<dbReference type="InterPro" id="IPR040099">
    <property type="entry name" value="ZZEF1"/>
</dbReference>
<feature type="compositionally biased region" description="Low complexity" evidence="1">
    <location>
        <begin position="2465"/>
        <end position="2478"/>
    </location>
</feature>
<organism evidence="2 3">
    <name type="scientific">Tritrichomonas musculus</name>
    <dbReference type="NCBI Taxonomy" id="1915356"/>
    <lineage>
        <taxon>Eukaryota</taxon>
        <taxon>Metamonada</taxon>
        <taxon>Parabasalia</taxon>
        <taxon>Tritrichomonadida</taxon>
        <taxon>Tritrichomonadidae</taxon>
        <taxon>Tritrichomonas</taxon>
    </lineage>
</organism>
<dbReference type="SUPFAM" id="SSF49854">
    <property type="entry name" value="Spermadhesin, CUB domain"/>
    <property type="match status" value="1"/>
</dbReference>
<reference evidence="2 3" key="1">
    <citation type="submission" date="2024-04" db="EMBL/GenBank/DDBJ databases">
        <title>Tritrichomonas musculus Genome.</title>
        <authorList>
            <person name="Alves-Ferreira E."/>
            <person name="Grigg M."/>
            <person name="Lorenzi H."/>
            <person name="Galac M."/>
        </authorList>
    </citation>
    <scope>NUCLEOTIDE SEQUENCE [LARGE SCALE GENOMIC DNA]</scope>
    <source>
        <strain evidence="2 3">EAF2021</strain>
    </source>
</reference>
<dbReference type="InterPro" id="IPR035914">
    <property type="entry name" value="Sperma_CUB_dom_sf"/>
</dbReference>
<gene>
    <name evidence="2" type="ORF">M9Y10_004743</name>
</gene>
<accession>A0ABR2JJS8</accession>
<proteinExistence type="predicted"/>
<sequence length="2714" mass="306228">MTNPIFHRYGPGLLYGRNTIMAYLDDLTRVNCKAVEELTPNLNNQPKGKRQNLVDELKELEEIRTALKKSFVETLIVDLPQFPKIIEQTLPKLEAPFHILRDVIIPIIEQISTKTPESIPQFLETMNQFLTNNAPTEVWDVPEVSEKVTQWMKKALTMPNCDQVSILQFWLKFIKLRAKIEDVLVLASVWFEHTVPDDKLTLIPMLLSDIKLEMTKCTFLDFIENPTSPLCVSYNPIMIENLKPPSSLSEQPKRKCVAYGGFLYVMDADPKIGFCKFGTGKCGTIFGQTEIVNKDFVNRNPVSMAYCNGSILVHFADSPSNEIIIIDPATLKEVGKVENTEILPSGPFTAFKNTFYVVYQKSINSYNFDGKSLKFIKTTEIRLSSGETEFIPDAKLALANLFTDGIFMNVVFTPKDDSSANVISCSIETGDSIDTPTGNEVKLSPYISFDCLAKTLIMIPNWTQTSIYNYSERYNYQILFGNHNNTASSNNACLNLLDTIIPSSISKISPGIINYNRHYVLSSTKPLYDLIQLCFKDERYSVFLQPAIILLTIRYSEVKETPLITLDLLCSILTSDKINSPIKVALLRSLIKHGNSPLFDTLEKCNKVLEKLTEKEITEIFTETGFNDIFTFAISFLIKPYNKILQYAAENSKEAYPFISNLIFTILRGVLVSKCFSPTVIFPILEITTKCDKSVLPTIVPPLLPLIEHMTKTVLESKKYTDILLNFTSNLLQYASIIDLQSFANLHAESREKPKYFTKTTIEESPHPYDNDMRVVHNYDFPGAVELIIEFDKRTATENGCDYLQIFTDEEMKKELTPMMSGKYAKWIPIIKTQSQHLTFHFYSDTSITEWGYKATITARYVATRKFSSPESFFDLSYTIIDMLYNFTKRLIDEKRTKQTYPQFSIPREVIDQPKQLTESQKMILKTKLKENIDESIFNLPTTLPSFYSALDYLVNNNMYDKSLVDIILSPPDYIITETQDPKDVFTSLSSFIMTNNLCELPQPRFAFLTNVIKGTDDAHVFALNLIKKAQVVLQDSNPKNLLSAANYIQTAFKINNETILKEGKDVIGKFLNTLSHSCLPLDMPLVSSLIEKSHNLFTIVLPSLSDVAQFLQKACESLETIEPNPADKTIPFINFALSVILVLPANETSRPFITRLVLSSLKFNMPNVISLISQVVDKFNVHTNLKESPMLNELFAIIGKAFSTDKPTPTTTIMANLSPSLLISRAAILRRVIEPESISDLAPILEKQDDASFGALLVLAQRYLPPFPSQKVRLISNNKVVTLTGMDYQSYHLKTESGVDFSIPAANYNKFVFFNPPFVPILPSEFPKVSKELISAVEKCTTSTNSDFPLSLFAKCALAELSTSSDIDSNSIQWPTLTKPVEKQTYQVVESTISHFKHETGQVLYRMSSNSNCVTFIAQGQMTVGFSSKNSLSSAVIVPIKISNNYINFETGSIKFHFDSPEVTIGLYGPYKQVFVQSGKLFSFTQLFLGALEDPQPFFLTEEKPKLVVPNDFPSFLFYAKKAKSFSHVHSGERLYSINDDLYKPKKLNEVQFLPPLKTNQTKYIYLELSTVSRNVIFSLVNETIKSHILYQNKLDNLPEKASKTIGIYISFPDKEQNRPSFAFLTFEGQYIEKSAAKINLTERVSLFSFFDETAFTSINVGTKPFVFDVDNFMSKFSVDNLPTQLPFIDETKIPSSISSIICEDKEPEDFMAPSNKFRSAPLERPIFIPSKNLVTSYIPSTQKESSDYTIDVYSDYISKMTVKSDKIISLTESLTSKKAQSIAVLERIQNSMPQFISPFLFFKSDKREETCQNLLTKKRKDSYFEHINLESQFAIALNTISRYSAEKIDSFKNIEEFIINSAMAMCSSTSPFGLLNGYYNSSFGRILRTLLEKKPTLFESLAKKAFSFLTNGSNAETIALSNAEKKQIDISRTGADFIYMRILPHSVISNSDPPIKGLNIDGRKSVLGLNSQELFDGSLFTIQNVKSNEVLYLKLIPITFNESQLSFSLQFINFMMDTKETWNILHSQVLFPLFNHIQNGGDALFPSTYATWFNKSFINTTISHEMMANYSNAINFYQVGTLSDQLCASFLLLGLYCHSNCVKDNDLNVVRERTVNYLDALVSVKENFSSYKKDELISSPSMAFESIILRISMALISPFGNKLKFLGLIGNLELPVVTTASYLYSRNSQHSKQSITVNLDDVSSPSPPIIIDDDRLEGVFLKLNKKIQEGIVFANDNCIRESQTVYTAKNDEKKNSIIIRVKKFDAILQIIPIYNHKLPTVNDFTKLYQYYNELKKNLTVKIDADLISIAQNLLLSNNYFVSSLDDSKLKQTFPSISTEALRYRISCHIAAIMRDGISIQMQNIQGASPGFCSLQHSLGSVVINKRSKFSNSNNYNVNDRITLSKDHEDNLFGMLPEFLLKQFENGDTDYSVFFTKFLRLIESVPMRLRANAPTKMTNYVKLSSSGNSGGSDNKSSATQTNDQDQEDASSNNSSSQSASISTSNAGSPQLNLFSSSSYVITKYLRTAQNKLFEEKKGLFIPRKDATDKHSLDAFEGFGSLLGLRFVSGRSPPLPVSRLVLKAAFGGEITQDDVTDCEFNLEELPSIQKQLEAIQIGVELAVPGASNIVPSDTFSRVFQIAPRFKKTVLNIALPEELDDPVYFPSLRRAILFSHVKFQPEDKQKKIVMEIFKIPSEKPKSPTTTSSTALNIKC</sequence>
<evidence type="ECO:0000313" key="2">
    <source>
        <dbReference type="EMBL" id="KAK8877980.1"/>
    </source>
</evidence>
<comment type="caution">
    <text evidence="2">The sequence shown here is derived from an EMBL/GenBank/DDBJ whole genome shotgun (WGS) entry which is preliminary data.</text>
</comment>
<feature type="region of interest" description="Disordered" evidence="1">
    <location>
        <begin position="2461"/>
        <end position="2508"/>
    </location>
</feature>
<dbReference type="Proteomes" id="UP001470230">
    <property type="component" value="Unassembled WGS sequence"/>
</dbReference>
<dbReference type="EMBL" id="JAPFFF010000011">
    <property type="protein sequence ID" value="KAK8877980.1"/>
    <property type="molecule type" value="Genomic_DNA"/>
</dbReference>
<keyword evidence="3" id="KW-1185">Reference proteome</keyword>
<protein>
    <submittedName>
        <fullName evidence="2">Zinc finger ZZ-type and EF-hand domain-containing protein 1</fullName>
    </submittedName>
</protein>
<dbReference type="Gene3D" id="2.60.120.290">
    <property type="entry name" value="Spermadhesin, CUB domain"/>
    <property type="match status" value="1"/>
</dbReference>
<name>A0ABR2JJS8_9EUKA</name>
<dbReference type="PANTHER" id="PTHR22772:SF4">
    <property type="entry name" value="ZINC FINGER ZZ-TYPE AND EF-HAND DOMAIN-CONTAINING PROTEIN 1"/>
    <property type="match status" value="1"/>
</dbReference>
<evidence type="ECO:0000313" key="3">
    <source>
        <dbReference type="Proteomes" id="UP001470230"/>
    </source>
</evidence>
<dbReference type="PANTHER" id="PTHR22772">
    <property type="entry name" value="NOVEL ZZ TYPE ZINC FINGER DOMAIN CONTAINING PROTEIN"/>
    <property type="match status" value="1"/>
</dbReference>
<evidence type="ECO:0000256" key="1">
    <source>
        <dbReference type="SAM" id="MobiDB-lite"/>
    </source>
</evidence>
<feature type="compositionally biased region" description="Low complexity" evidence="1">
    <location>
        <begin position="2490"/>
        <end position="2508"/>
    </location>
</feature>